<dbReference type="AlphaFoldDB" id="A0A1E5SKA4"/>
<evidence type="ECO:0000313" key="2">
    <source>
        <dbReference type="Proteomes" id="UP000095552"/>
    </source>
</evidence>
<dbReference type="EMBL" id="MDGQ01000005">
    <property type="protein sequence ID" value="OEJ99531.1"/>
    <property type="molecule type" value="Genomic_DNA"/>
</dbReference>
<organism evidence="1 2">
    <name type="scientific">Roseivirga misakiensis</name>
    <dbReference type="NCBI Taxonomy" id="1563681"/>
    <lineage>
        <taxon>Bacteria</taxon>
        <taxon>Pseudomonadati</taxon>
        <taxon>Bacteroidota</taxon>
        <taxon>Cytophagia</taxon>
        <taxon>Cytophagales</taxon>
        <taxon>Roseivirgaceae</taxon>
        <taxon>Roseivirga</taxon>
    </lineage>
</organism>
<gene>
    <name evidence="1" type="ORF">BFP71_08100</name>
</gene>
<dbReference type="STRING" id="1563681.BFP71_08100"/>
<comment type="caution">
    <text evidence="1">The sequence shown here is derived from an EMBL/GenBank/DDBJ whole genome shotgun (WGS) entry which is preliminary data.</text>
</comment>
<evidence type="ECO:0000313" key="1">
    <source>
        <dbReference type="EMBL" id="OEJ99531.1"/>
    </source>
</evidence>
<protein>
    <submittedName>
        <fullName evidence="1">Uncharacterized protein</fullName>
    </submittedName>
</protein>
<dbReference type="RefSeq" id="WP_069834993.1">
    <property type="nucleotide sequence ID" value="NZ_MDGQ01000005.1"/>
</dbReference>
<keyword evidence="2" id="KW-1185">Reference proteome</keyword>
<proteinExistence type="predicted"/>
<accession>A0A1E5SKA4</accession>
<sequence length="65" mass="7578">MKELSLKSMENISGSKFFGWTDWECGEVVWYSPFQCGKTCTRTYHAFFIRTKTEVKSDIGLCIRV</sequence>
<dbReference type="Proteomes" id="UP000095552">
    <property type="component" value="Unassembled WGS sequence"/>
</dbReference>
<name>A0A1E5SKA4_9BACT</name>
<reference evidence="1 2" key="1">
    <citation type="submission" date="2016-08" db="EMBL/GenBank/DDBJ databases">
        <title>Draft genome of Fabibacter sp. strain SK-8.</title>
        <authorList>
            <person name="Wong S.-K."/>
            <person name="Hamasaki K."/>
            <person name="Yoshizawa S."/>
        </authorList>
    </citation>
    <scope>NUCLEOTIDE SEQUENCE [LARGE SCALE GENOMIC DNA]</scope>
    <source>
        <strain evidence="1 2">SK-8</strain>
    </source>
</reference>